<name>A0A7R9ZJI3_9STRA</name>
<feature type="compositionally biased region" description="Low complexity" evidence="1">
    <location>
        <begin position="73"/>
        <end position="83"/>
    </location>
</feature>
<evidence type="ECO:0000313" key="3">
    <source>
        <dbReference type="EMBL" id="CAD8327026.1"/>
    </source>
</evidence>
<evidence type="ECO:0000256" key="2">
    <source>
        <dbReference type="SAM" id="Phobius"/>
    </source>
</evidence>
<feature type="compositionally biased region" description="Basic and acidic residues" evidence="1">
    <location>
        <begin position="1"/>
        <end position="23"/>
    </location>
</feature>
<protein>
    <submittedName>
        <fullName evidence="3">Uncharacterized protein</fullName>
    </submittedName>
</protein>
<keyword evidence="2" id="KW-0472">Membrane</keyword>
<feature type="transmembrane region" description="Helical" evidence="2">
    <location>
        <begin position="29"/>
        <end position="47"/>
    </location>
</feature>
<dbReference type="AlphaFoldDB" id="A0A7R9ZJI3"/>
<keyword evidence="2" id="KW-0812">Transmembrane</keyword>
<feature type="transmembrane region" description="Helical" evidence="2">
    <location>
        <begin position="149"/>
        <end position="177"/>
    </location>
</feature>
<dbReference type="EMBL" id="HBED01050361">
    <property type="protein sequence ID" value="CAD8327026.1"/>
    <property type="molecule type" value="Transcribed_RNA"/>
</dbReference>
<evidence type="ECO:0000256" key="1">
    <source>
        <dbReference type="SAM" id="MobiDB-lite"/>
    </source>
</evidence>
<reference evidence="3" key="1">
    <citation type="submission" date="2021-01" db="EMBL/GenBank/DDBJ databases">
        <authorList>
            <person name="Corre E."/>
            <person name="Pelletier E."/>
            <person name="Niang G."/>
            <person name="Scheremetjew M."/>
            <person name="Finn R."/>
            <person name="Kale V."/>
            <person name="Holt S."/>
            <person name="Cochrane G."/>
            <person name="Meng A."/>
            <person name="Brown T."/>
            <person name="Cohen L."/>
        </authorList>
    </citation>
    <scope>NUCLEOTIDE SEQUENCE</scope>
    <source>
        <strain evidence="3">CCMP147</strain>
    </source>
</reference>
<organism evidence="3">
    <name type="scientific">Pseudictyota dubia</name>
    <dbReference type="NCBI Taxonomy" id="2749911"/>
    <lineage>
        <taxon>Eukaryota</taxon>
        <taxon>Sar</taxon>
        <taxon>Stramenopiles</taxon>
        <taxon>Ochrophyta</taxon>
        <taxon>Bacillariophyta</taxon>
        <taxon>Mediophyceae</taxon>
        <taxon>Biddulphiophycidae</taxon>
        <taxon>Eupodiscales</taxon>
        <taxon>Odontellaceae</taxon>
        <taxon>Pseudictyota</taxon>
    </lineage>
</organism>
<feature type="region of interest" description="Disordered" evidence="1">
    <location>
        <begin position="66"/>
        <end position="87"/>
    </location>
</feature>
<sequence>MRRCCDKWHSRRRSGGERSDSRNGRRTSLSVRAAGLRVPWLLLIYLVPPRLDLSASQSAYSQLIQSPHRTDWSGSSTSDGVPSSRRRKVRCIPAHSSTGSRCISACVGRRVGSAGKATEVQEMTKVNGSGSDHEPTVRVFPTPLVPAPFLVLALAQVAPLLFSTLALWWCVDLILALSIRRSLNFLKLCSGSGADCCW</sequence>
<gene>
    <name evidence="3" type="ORF">TDUB1175_LOCUS25453</name>
</gene>
<accession>A0A7R9ZJI3</accession>
<proteinExistence type="predicted"/>
<feature type="region of interest" description="Disordered" evidence="1">
    <location>
        <begin position="1"/>
        <end position="27"/>
    </location>
</feature>
<keyword evidence="2" id="KW-1133">Transmembrane helix</keyword>